<sequence>MAGPELAAIIANLPATVPFVGPEVIERKTGIKFRARLGANESPFGPSPKVIAAIAEAAPDVWTYGDSENYELKEALARHLGTPMETISIGEGIDGLLGLTCRLYLEPGDKIVTSLGAYPTFNYHVAAQGAERVTVPYDEKDRESLSGLLDTVLGVKPKIVYLANPDNPMGTWWSANEITRFVEAIPDDTLIILDEAYGETAPAGTLPPITLMRPNLLRYRTFSKAYGLAGMRAGYAIGTPQTISGFDRIRNHFGVTKLSQIAATAALADQDYLARTLTSIAAGRDDIASRAKGLGLEPIPSATNFVAIDCGADDTYATMLLNEMQARGIFIRKPAVPGLNRCIRMSVGTPKDIGLACDVLEDVIKGTSS</sequence>
<evidence type="ECO:0000256" key="1">
    <source>
        <dbReference type="ARBA" id="ARBA00001933"/>
    </source>
</evidence>
<comment type="cofactor">
    <cofactor evidence="1 7">
        <name>pyridoxal 5'-phosphate</name>
        <dbReference type="ChEBI" id="CHEBI:597326"/>
    </cofactor>
</comment>
<comment type="similarity">
    <text evidence="2">Belongs to the class-II pyridoxal-phosphate-dependent aminotransferase family. Histidinol-phosphate aminotransferase subfamily.</text>
</comment>
<dbReference type="InterPro" id="IPR004839">
    <property type="entry name" value="Aminotransferase_I/II_large"/>
</dbReference>
<keyword evidence="4" id="KW-0808">Transferase</keyword>
<dbReference type="PANTHER" id="PTHR43643">
    <property type="entry name" value="HISTIDINOL-PHOSPHATE AMINOTRANSFERASE 2"/>
    <property type="match status" value="1"/>
</dbReference>
<dbReference type="InterPro" id="IPR015424">
    <property type="entry name" value="PyrdxlP-dep_Trfase"/>
</dbReference>
<comment type="pathway">
    <text evidence="6">Amino-acid biosynthesis.</text>
</comment>
<dbReference type="CDD" id="cd00609">
    <property type="entry name" value="AAT_like"/>
    <property type="match status" value="1"/>
</dbReference>
<dbReference type="InterPro" id="IPR050106">
    <property type="entry name" value="HistidinolP_aminotransfase"/>
</dbReference>
<evidence type="ECO:0000256" key="5">
    <source>
        <dbReference type="ARBA" id="ARBA00022898"/>
    </source>
</evidence>
<keyword evidence="10" id="KW-1185">Reference proteome</keyword>
<dbReference type="SUPFAM" id="SSF53383">
    <property type="entry name" value="PLP-dependent transferases"/>
    <property type="match status" value="1"/>
</dbReference>
<evidence type="ECO:0000313" key="10">
    <source>
        <dbReference type="Proteomes" id="UP001163882"/>
    </source>
</evidence>
<evidence type="ECO:0000256" key="6">
    <source>
        <dbReference type="ARBA" id="ARBA00029440"/>
    </source>
</evidence>
<evidence type="ECO:0000256" key="7">
    <source>
        <dbReference type="RuleBase" id="RU003693"/>
    </source>
</evidence>
<evidence type="ECO:0000313" key="9">
    <source>
        <dbReference type="EMBL" id="UYQ72674.1"/>
    </source>
</evidence>
<dbReference type="InterPro" id="IPR015422">
    <property type="entry name" value="PyrdxlP-dep_Trfase_small"/>
</dbReference>
<evidence type="ECO:0000256" key="3">
    <source>
        <dbReference type="ARBA" id="ARBA00022576"/>
    </source>
</evidence>
<proteinExistence type="inferred from homology"/>
<feature type="domain" description="Aminotransferase class I/classII large" evidence="8">
    <location>
        <begin position="37"/>
        <end position="360"/>
    </location>
</feature>
<organism evidence="9 10">
    <name type="scientific">Pelagibacterium flavum</name>
    <dbReference type="NCBI Taxonomy" id="2984530"/>
    <lineage>
        <taxon>Bacteria</taxon>
        <taxon>Pseudomonadati</taxon>
        <taxon>Pseudomonadota</taxon>
        <taxon>Alphaproteobacteria</taxon>
        <taxon>Hyphomicrobiales</taxon>
        <taxon>Devosiaceae</taxon>
        <taxon>Pelagibacterium</taxon>
    </lineage>
</organism>
<name>A0ABY6IQK3_9HYPH</name>
<dbReference type="InterPro" id="IPR015421">
    <property type="entry name" value="PyrdxlP-dep_Trfase_major"/>
</dbReference>
<evidence type="ECO:0000259" key="8">
    <source>
        <dbReference type="Pfam" id="PF00155"/>
    </source>
</evidence>
<evidence type="ECO:0000256" key="4">
    <source>
        <dbReference type="ARBA" id="ARBA00022679"/>
    </source>
</evidence>
<protein>
    <submittedName>
        <fullName evidence="9">Pyridoxal phosphate-dependent aminotransferase</fullName>
    </submittedName>
</protein>
<dbReference type="PANTHER" id="PTHR43643:SF3">
    <property type="entry name" value="HISTIDINOL-PHOSPHATE AMINOTRANSFERASE"/>
    <property type="match status" value="1"/>
</dbReference>
<keyword evidence="3 9" id="KW-0032">Aminotransferase</keyword>
<dbReference type="PROSITE" id="PS00599">
    <property type="entry name" value="AA_TRANSFER_CLASS_2"/>
    <property type="match status" value="1"/>
</dbReference>
<dbReference type="InterPro" id="IPR001917">
    <property type="entry name" value="Aminotrans_II_pyridoxalP_BS"/>
</dbReference>
<dbReference type="GO" id="GO:0008483">
    <property type="term" value="F:transaminase activity"/>
    <property type="evidence" value="ECO:0007669"/>
    <property type="project" value="UniProtKB-KW"/>
</dbReference>
<dbReference type="RefSeq" id="WP_264226284.1">
    <property type="nucleotide sequence ID" value="NZ_CP107716.1"/>
</dbReference>
<dbReference type="NCBIfam" id="NF006014">
    <property type="entry name" value="PRK08153.1"/>
    <property type="match status" value="1"/>
</dbReference>
<gene>
    <name evidence="9" type="ORF">OF122_02520</name>
</gene>
<dbReference type="Pfam" id="PF00155">
    <property type="entry name" value="Aminotran_1_2"/>
    <property type="match status" value="1"/>
</dbReference>
<keyword evidence="5 7" id="KW-0663">Pyridoxal phosphate</keyword>
<dbReference type="Proteomes" id="UP001163882">
    <property type="component" value="Chromosome"/>
</dbReference>
<dbReference type="EMBL" id="CP107716">
    <property type="protein sequence ID" value="UYQ72674.1"/>
    <property type="molecule type" value="Genomic_DNA"/>
</dbReference>
<accession>A0ABY6IQK3</accession>
<dbReference type="Gene3D" id="3.90.1150.10">
    <property type="entry name" value="Aspartate Aminotransferase, domain 1"/>
    <property type="match status" value="1"/>
</dbReference>
<evidence type="ECO:0000256" key="2">
    <source>
        <dbReference type="ARBA" id="ARBA00007970"/>
    </source>
</evidence>
<reference evidence="9" key="1">
    <citation type="submission" date="2022-10" db="EMBL/GenBank/DDBJ databases">
        <title>YIM 151497 complete genome.</title>
        <authorList>
            <person name="Chen X."/>
        </authorList>
    </citation>
    <scope>NUCLEOTIDE SEQUENCE</scope>
    <source>
        <strain evidence="9">YIM 151497</strain>
    </source>
</reference>
<dbReference type="Gene3D" id="3.40.640.10">
    <property type="entry name" value="Type I PLP-dependent aspartate aminotransferase-like (Major domain)"/>
    <property type="match status" value="1"/>
</dbReference>